<name>S0FE77_9BACT</name>
<dbReference type="Pfam" id="PF14322">
    <property type="entry name" value="SusD-like_3"/>
    <property type="match status" value="1"/>
</dbReference>
<evidence type="ECO:0000259" key="7">
    <source>
        <dbReference type="Pfam" id="PF14322"/>
    </source>
</evidence>
<dbReference type="EMBL" id="ACBW01000173">
    <property type="protein sequence ID" value="EEF77171.1"/>
    <property type="molecule type" value="Genomic_DNA"/>
</dbReference>
<dbReference type="AlphaFoldDB" id="S0FE77"/>
<keyword evidence="9" id="KW-1185">Reference proteome</keyword>
<evidence type="ECO:0000313" key="8">
    <source>
        <dbReference type="EMBL" id="EEF77171.1"/>
    </source>
</evidence>
<dbReference type="Gene3D" id="1.25.40.390">
    <property type="match status" value="1"/>
</dbReference>
<evidence type="ECO:0000256" key="5">
    <source>
        <dbReference type="ARBA" id="ARBA00023237"/>
    </source>
</evidence>
<evidence type="ECO:0000256" key="1">
    <source>
        <dbReference type="ARBA" id="ARBA00004442"/>
    </source>
</evidence>
<dbReference type="Pfam" id="PF07980">
    <property type="entry name" value="SusD_RagB"/>
    <property type="match status" value="1"/>
</dbReference>
<dbReference type="HOGENOM" id="CLU_015553_3_2_10"/>
<comment type="caution">
    <text evidence="8">The sequence shown here is derived from an EMBL/GenBank/DDBJ whole genome shotgun (WGS) entry which is preliminary data.</text>
</comment>
<evidence type="ECO:0000256" key="4">
    <source>
        <dbReference type="ARBA" id="ARBA00023136"/>
    </source>
</evidence>
<evidence type="ECO:0000259" key="6">
    <source>
        <dbReference type="Pfam" id="PF07980"/>
    </source>
</evidence>
<dbReference type="PROSITE" id="PS51257">
    <property type="entry name" value="PROKAR_LIPOPROTEIN"/>
    <property type="match status" value="1"/>
</dbReference>
<dbReference type="eggNOG" id="COG2956">
    <property type="taxonomic scope" value="Bacteria"/>
</dbReference>
<keyword evidence="4" id="KW-0472">Membrane</keyword>
<evidence type="ECO:0000256" key="2">
    <source>
        <dbReference type="ARBA" id="ARBA00006275"/>
    </source>
</evidence>
<evidence type="ECO:0000256" key="3">
    <source>
        <dbReference type="ARBA" id="ARBA00022729"/>
    </source>
</evidence>
<dbReference type="InterPro" id="IPR033985">
    <property type="entry name" value="SusD-like_N"/>
</dbReference>
<comment type="similarity">
    <text evidence="2">Belongs to the SusD family.</text>
</comment>
<reference evidence="8 9" key="1">
    <citation type="submission" date="2008-12" db="EMBL/GenBank/DDBJ databases">
        <authorList>
            <person name="Fulton L."/>
            <person name="Clifton S."/>
            <person name="Fulton B."/>
            <person name="Xu J."/>
            <person name="Minx P."/>
            <person name="Pepin K.H."/>
            <person name="Johnson M."/>
            <person name="Bhonagiri V."/>
            <person name="Nash W.E."/>
            <person name="Mardis E.R."/>
            <person name="Wilson R.K."/>
        </authorList>
    </citation>
    <scope>NUCLEOTIDE SEQUENCE [LARGE SCALE GENOMIC DNA]</scope>
    <source>
        <strain evidence="8 9">DSM 18228</strain>
    </source>
</reference>
<dbReference type="InterPro" id="IPR012944">
    <property type="entry name" value="SusD_RagB_dom"/>
</dbReference>
<sequence length="521" mass="58423">MLNKQRFENMKKIFKYAMVGLLGCVTLSSCLESALETSPTDSMSGTGLLANANAALVPLNSIYRSMYASWSPSANTHQSFGISSYTLMADLMGEDMIQTAQGSGWFWFDCLYNVKSRYTSTAWRSYDVWNCYYTWISNANYILAAESTMEGEKADVNYVIGQAYAIRAYSYFMLAQTFARTYKGHESEPCCPIYTEPTVAGTQGNPRSTVQEVYDQLNSDIDKAIELLNGTERKHISHINYATALGLKARIALVMEDWNTAKAAAKEAITASQCTVLPVENFAGLNNSSAANVMWGAEIISDQSTMYASFFSHMDADGSGYANSGAYKEISKTLYNQMSTADTRRAWWDPTDERNGDYGYMQNKFRFSDTQTWTGDYIWMRVEEMYLTAAEAECRLGEEAEAIKDLTSVMSKRVDGYTCNKTGAALGKLTTDVTGSLLEEIITQRRIELWGEIGRIYDIRRLKQGFVRTTEMGWPVATLLTNRPSNDPESYMWVLTIPQTEFDGNINMDPIKDQNPVGDTK</sequence>
<feature type="domain" description="RagB/SusD" evidence="6">
    <location>
        <begin position="352"/>
        <end position="502"/>
    </location>
</feature>
<dbReference type="InterPro" id="IPR011990">
    <property type="entry name" value="TPR-like_helical_dom_sf"/>
</dbReference>
<dbReference type="Proteomes" id="UP000014073">
    <property type="component" value="Unassembled WGS sequence"/>
</dbReference>
<proteinExistence type="inferred from homology"/>
<dbReference type="STRING" id="547042.BACCOPRO_02683"/>
<dbReference type="SUPFAM" id="SSF48452">
    <property type="entry name" value="TPR-like"/>
    <property type="match status" value="1"/>
</dbReference>
<feature type="domain" description="SusD-like N-terminal" evidence="7">
    <location>
        <begin position="114"/>
        <end position="253"/>
    </location>
</feature>
<dbReference type="GO" id="GO:0009279">
    <property type="term" value="C:cell outer membrane"/>
    <property type="evidence" value="ECO:0007669"/>
    <property type="project" value="UniProtKB-SubCell"/>
</dbReference>
<accession>S0FE77</accession>
<comment type="subcellular location">
    <subcellularLocation>
        <location evidence="1">Cell outer membrane</location>
    </subcellularLocation>
</comment>
<protein>
    <submittedName>
        <fullName evidence="8">SusD family protein</fullName>
    </submittedName>
</protein>
<keyword evidence="3" id="KW-0732">Signal</keyword>
<keyword evidence="5" id="KW-0998">Cell outer membrane</keyword>
<gene>
    <name evidence="8" type="ORF">BACCOPRO_02683</name>
</gene>
<organism evidence="8 9">
    <name type="scientific">Phocaeicola coprophilus DSM 18228 = JCM 13818</name>
    <dbReference type="NCBI Taxonomy" id="547042"/>
    <lineage>
        <taxon>Bacteria</taxon>
        <taxon>Pseudomonadati</taxon>
        <taxon>Bacteroidota</taxon>
        <taxon>Bacteroidia</taxon>
        <taxon>Bacteroidales</taxon>
        <taxon>Bacteroidaceae</taxon>
        <taxon>Phocaeicola</taxon>
    </lineage>
</organism>
<dbReference type="CDD" id="cd08977">
    <property type="entry name" value="SusD"/>
    <property type="match status" value="1"/>
</dbReference>
<evidence type="ECO:0000313" key="9">
    <source>
        <dbReference type="Proteomes" id="UP000014073"/>
    </source>
</evidence>